<dbReference type="InterPro" id="IPR016032">
    <property type="entry name" value="Sig_transdc_resp-reg_C-effctor"/>
</dbReference>
<dbReference type="PANTHER" id="PTHR43214:SF43">
    <property type="entry name" value="TWO-COMPONENT RESPONSE REGULATOR"/>
    <property type="match status" value="1"/>
</dbReference>
<feature type="domain" description="HTH luxR-type" evidence="4">
    <location>
        <begin position="139"/>
        <end position="204"/>
    </location>
</feature>
<dbReference type="SUPFAM" id="SSF46894">
    <property type="entry name" value="C-terminal effector domain of the bipartite response regulators"/>
    <property type="match status" value="1"/>
</dbReference>
<sequence length="211" mass="22509">MTTKVVLIDDHELIRQGLARSFERADGLTVVAQAGTVQGGLRAVEDTKPDVVVTDLRLPDGSGLDIVRELRGKRKDLGLVVLTMYSGDEQIFAALDAGASAFVGKDAPAHDVVSAARHAAVSPASFTCAGLPDAMIRRMNSPTPQLSDRERQVLDLLAEGLNTTAIATKLFISESTAKTHIAKIYDKLGAANRAQALVTAMRMGMLTELQQ</sequence>
<dbReference type="InterPro" id="IPR000792">
    <property type="entry name" value="Tscrpt_reg_LuxR_C"/>
</dbReference>
<organism evidence="6 7">
    <name type="scientific">Nocardioides massiliensis</name>
    <dbReference type="NCBI Taxonomy" id="1325935"/>
    <lineage>
        <taxon>Bacteria</taxon>
        <taxon>Bacillati</taxon>
        <taxon>Actinomycetota</taxon>
        <taxon>Actinomycetes</taxon>
        <taxon>Propionibacteriales</taxon>
        <taxon>Nocardioidaceae</taxon>
        <taxon>Nocardioides</taxon>
    </lineage>
</organism>
<dbReference type="InterPro" id="IPR058245">
    <property type="entry name" value="NreC/VraR/RcsB-like_REC"/>
</dbReference>
<accession>A0ABT9NUR4</accession>
<keyword evidence="1 3" id="KW-0597">Phosphoprotein</keyword>
<dbReference type="PANTHER" id="PTHR43214">
    <property type="entry name" value="TWO-COMPONENT RESPONSE REGULATOR"/>
    <property type="match status" value="1"/>
</dbReference>
<dbReference type="Pfam" id="PF00196">
    <property type="entry name" value="GerE"/>
    <property type="match status" value="1"/>
</dbReference>
<dbReference type="PROSITE" id="PS50110">
    <property type="entry name" value="RESPONSE_REGULATORY"/>
    <property type="match status" value="1"/>
</dbReference>
<dbReference type="Proteomes" id="UP001240447">
    <property type="component" value="Unassembled WGS sequence"/>
</dbReference>
<comment type="caution">
    <text evidence="6">The sequence shown here is derived from an EMBL/GenBank/DDBJ whole genome shotgun (WGS) entry which is preliminary data.</text>
</comment>
<gene>
    <name evidence="6" type="ORF">J2S59_003374</name>
</gene>
<evidence type="ECO:0000259" key="5">
    <source>
        <dbReference type="PROSITE" id="PS50110"/>
    </source>
</evidence>
<evidence type="ECO:0000256" key="1">
    <source>
        <dbReference type="ARBA" id="ARBA00022553"/>
    </source>
</evidence>
<dbReference type="RefSeq" id="WP_068120197.1">
    <property type="nucleotide sequence ID" value="NZ_CCXJ01000242.1"/>
</dbReference>
<dbReference type="Pfam" id="PF00072">
    <property type="entry name" value="Response_reg"/>
    <property type="match status" value="1"/>
</dbReference>
<evidence type="ECO:0000259" key="4">
    <source>
        <dbReference type="PROSITE" id="PS50043"/>
    </source>
</evidence>
<dbReference type="InterPro" id="IPR039420">
    <property type="entry name" value="WalR-like"/>
</dbReference>
<dbReference type="EMBL" id="JAUSQM010000001">
    <property type="protein sequence ID" value="MDP9823565.1"/>
    <property type="molecule type" value="Genomic_DNA"/>
</dbReference>
<dbReference type="PROSITE" id="PS50043">
    <property type="entry name" value="HTH_LUXR_2"/>
    <property type="match status" value="1"/>
</dbReference>
<dbReference type="InterPro" id="IPR001789">
    <property type="entry name" value="Sig_transdc_resp-reg_receiver"/>
</dbReference>
<keyword evidence="7" id="KW-1185">Reference proteome</keyword>
<dbReference type="GO" id="GO:0003677">
    <property type="term" value="F:DNA binding"/>
    <property type="evidence" value="ECO:0007669"/>
    <property type="project" value="UniProtKB-KW"/>
</dbReference>
<reference evidence="6 7" key="1">
    <citation type="submission" date="2023-07" db="EMBL/GenBank/DDBJ databases">
        <title>Sequencing the genomes of 1000 actinobacteria strains.</title>
        <authorList>
            <person name="Klenk H.-P."/>
        </authorList>
    </citation>
    <scope>NUCLEOTIDE SEQUENCE [LARGE SCALE GENOMIC DNA]</scope>
    <source>
        <strain evidence="6 7">GD13</strain>
    </source>
</reference>
<proteinExistence type="predicted"/>
<dbReference type="CDD" id="cd06170">
    <property type="entry name" value="LuxR_C_like"/>
    <property type="match status" value="1"/>
</dbReference>
<protein>
    <submittedName>
        <fullName evidence="6">DNA-binding NarL/FixJ family response regulator</fullName>
    </submittedName>
</protein>
<feature type="modified residue" description="4-aspartylphosphate" evidence="3">
    <location>
        <position position="55"/>
    </location>
</feature>
<dbReference type="Gene3D" id="3.40.50.2300">
    <property type="match status" value="1"/>
</dbReference>
<keyword evidence="2 6" id="KW-0238">DNA-binding</keyword>
<name>A0ABT9NUR4_9ACTN</name>
<feature type="domain" description="Response regulatory" evidence="5">
    <location>
        <begin position="4"/>
        <end position="120"/>
    </location>
</feature>
<dbReference type="SUPFAM" id="SSF52172">
    <property type="entry name" value="CheY-like"/>
    <property type="match status" value="1"/>
</dbReference>
<evidence type="ECO:0000313" key="6">
    <source>
        <dbReference type="EMBL" id="MDP9823565.1"/>
    </source>
</evidence>
<evidence type="ECO:0000256" key="3">
    <source>
        <dbReference type="PROSITE-ProRule" id="PRU00169"/>
    </source>
</evidence>
<evidence type="ECO:0000313" key="7">
    <source>
        <dbReference type="Proteomes" id="UP001240447"/>
    </source>
</evidence>
<dbReference type="SMART" id="SM00421">
    <property type="entry name" value="HTH_LUXR"/>
    <property type="match status" value="1"/>
</dbReference>
<dbReference type="InterPro" id="IPR011006">
    <property type="entry name" value="CheY-like_superfamily"/>
</dbReference>
<dbReference type="SMART" id="SM00448">
    <property type="entry name" value="REC"/>
    <property type="match status" value="1"/>
</dbReference>
<dbReference type="CDD" id="cd17535">
    <property type="entry name" value="REC_NarL-like"/>
    <property type="match status" value="1"/>
</dbReference>
<evidence type="ECO:0000256" key="2">
    <source>
        <dbReference type="ARBA" id="ARBA00023125"/>
    </source>
</evidence>
<dbReference type="PRINTS" id="PR00038">
    <property type="entry name" value="HTHLUXR"/>
</dbReference>